<dbReference type="GO" id="GO:0032865">
    <property type="term" value="C:ERMES complex"/>
    <property type="evidence" value="ECO:0007669"/>
    <property type="project" value="UniProtKB-UniRule"/>
</dbReference>
<organism evidence="13">
    <name type="scientific">Melampsora larici-populina (strain 98AG31 / pathotype 3-4-7)</name>
    <name type="common">Poplar leaf rust fungus</name>
    <dbReference type="NCBI Taxonomy" id="747676"/>
    <lineage>
        <taxon>Eukaryota</taxon>
        <taxon>Fungi</taxon>
        <taxon>Dikarya</taxon>
        <taxon>Basidiomycota</taxon>
        <taxon>Pucciniomycotina</taxon>
        <taxon>Pucciniomycetes</taxon>
        <taxon>Pucciniales</taxon>
        <taxon>Melampsoraceae</taxon>
        <taxon>Melampsora</taxon>
    </lineage>
</organism>
<dbReference type="InParanoid" id="F4R7Q3"/>
<accession>F4R7Q3</accession>
<dbReference type="PANTHER" id="PTHR28204:SF1">
    <property type="entry name" value="MITOCHONDRIAL DISTRIBUTION AND MORPHOLOGY PROTEIN 12"/>
    <property type="match status" value="1"/>
</dbReference>
<dbReference type="PANTHER" id="PTHR28204">
    <property type="entry name" value="MITOCHONDRIAL DISTRIBUTION AND MORPHOLOGY PROTEIN 12"/>
    <property type="match status" value="1"/>
</dbReference>
<dbReference type="GO" id="GO:0045040">
    <property type="term" value="P:protein insertion into mitochondrial outer membrane"/>
    <property type="evidence" value="ECO:0007669"/>
    <property type="project" value="UniProtKB-UniRule"/>
</dbReference>
<dbReference type="GO" id="GO:1990456">
    <property type="term" value="P:mitochondrion-endoplasmic reticulum membrane tethering"/>
    <property type="evidence" value="ECO:0007669"/>
    <property type="project" value="TreeGrafter"/>
</dbReference>
<dbReference type="GO" id="GO:0008289">
    <property type="term" value="F:lipid binding"/>
    <property type="evidence" value="ECO:0007669"/>
    <property type="project" value="UniProtKB-KW"/>
</dbReference>
<evidence type="ECO:0000256" key="3">
    <source>
        <dbReference type="ARBA" id="ARBA00022787"/>
    </source>
</evidence>
<dbReference type="FunCoup" id="F4R7Q3">
    <property type="interactions" value="31"/>
</dbReference>
<evidence type="ECO:0000256" key="4">
    <source>
        <dbReference type="ARBA" id="ARBA00022824"/>
    </source>
</evidence>
<evidence type="ECO:0000256" key="8">
    <source>
        <dbReference type="ARBA" id="ARBA00023136"/>
    </source>
</evidence>
<dbReference type="GeneID" id="18935701"/>
<keyword evidence="8 9" id="KW-0472">Membrane</keyword>
<dbReference type="Proteomes" id="UP000001072">
    <property type="component" value="Unassembled WGS sequence"/>
</dbReference>
<feature type="compositionally biased region" description="Polar residues" evidence="10">
    <location>
        <begin position="71"/>
        <end position="86"/>
    </location>
</feature>
<keyword evidence="2" id="KW-0813">Transport</keyword>
<dbReference type="OrthoDB" id="3356905at2759"/>
<comment type="function">
    <text evidence="9">Component of the ERMES/MDM complex, which serves as a molecular tether to connect the endoplasmic reticulum (ER) and mitochondria. Components of this complex are involved in the control of mitochondrial shape and protein biogenesis, and function in nonvesicular lipid trafficking between the ER and mitochondria. MDM12 is required for the interaction of the ER-resident membrane protein MMM1 and the outer mitochondrial membrane-resident beta-barrel protein MDM10. The MDM12-MMM1 subcomplex functions in the major beta-barrel assembly pathway that is responsible for biogenesis of all mitochondrial outer membrane beta-barrel proteins, and acts in a late step after the SAM complex. The MDM10-MDM12-MMM1 subcomplex further acts in the TOM40-specific pathway after the action of the MDM12-MMM1 complex. Essential for establishing and maintaining the structure of mitochondria and maintenance of mtDNA nucleoids.</text>
</comment>
<dbReference type="EMBL" id="GL883092">
    <property type="protein sequence ID" value="EGG11743.1"/>
    <property type="molecule type" value="Genomic_DNA"/>
</dbReference>
<comment type="subcellular location">
    <subcellularLocation>
        <location evidence="1">Membrane</location>
    </subcellularLocation>
    <subcellularLocation>
        <location evidence="9">Mitochondrion outer membrane</location>
        <topology evidence="9">Peripheral membrane protein</topology>
        <orientation evidence="9">Cytoplasmic side</orientation>
    </subcellularLocation>
    <subcellularLocation>
        <location evidence="9">Endoplasmic reticulum membrane</location>
        <topology evidence="9">Peripheral membrane protein</topology>
        <orientation evidence="9">Cytoplasmic side</orientation>
    </subcellularLocation>
    <text evidence="9">The ERMES/MDM complex localizes to a few discrete foci (around 10 per single cell), that represent mitochondria-endoplasmic reticulum junctions. These foci are often found next to mtDNA nucleoids.</text>
</comment>
<keyword evidence="5" id="KW-0445">Lipid transport</keyword>
<gene>
    <name evidence="9" type="primary">MDM12</name>
    <name evidence="12" type="ORF">MELLADRAFT_90841</name>
</gene>
<dbReference type="AlphaFoldDB" id="F4R7Q3"/>
<keyword evidence="6" id="KW-0446">Lipid-binding</keyword>
<feature type="region of interest" description="Disordered" evidence="10">
    <location>
        <begin position="68"/>
        <end position="170"/>
    </location>
</feature>
<reference evidence="13" key="1">
    <citation type="journal article" date="2011" name="Proc. Natl. Acad. Sci. U.S.A.">
        <title>Obligate biotrophy features unraveled by the genomic analysis of rust fungi.</title>
        <authorList>
            <person name="Duplessis S."/>
            <person name="Cuomo C.A."/>
            <person name="Lin Y.-C."/>
            <person name="Aerts A."/>
            <person name="Tisserant E."/>
            <person name="Veneault-Fourrey C."/>
            <person name="Joly D.L."/>
            <person name="Hacquard S."/>
            <person name="Amselem J."/>
            <person name="Cantarel B.L."/>
            <person name="Chiu R."/>
            <person name="Coutinho P.M."/>
            <person name="Feau N."/>
            <person name="Field M."/>
            <person name="Frey P."/>
            <person name="Gelhaye E."/>
            <person name="Goldberg J."/>
            <person name="Grabherr M.G."/>
            <person name="Kodira C.D."/>
            <person name="Kohler A."/>
            <person name="Kuees U."/>
            <person name="Lindquist E.A."/>
            <person name="Lucas S.M."/>
            <person name="Mago R."/>
            <person name="Mauceli E."/>
            <person name="Morin E."/>
            <person name="Murat C."/>
            <person name="Pangilinan J.L."/>
            <person name="Park R."/>
            <person name="Pearson M."/>
            <person name="Quesneville H."/>
            <person name="Rouhier N."/>
            <person name="Sakthikumar S."/>
            <person name="Salamov A.A."/>
            <person name="Schmutz J."/>
            <person name="Selles B."/>
            <person name="Shapiro H."/>
            <person name="Tanguay P."/>
            <person name="Tuskan G.A."/>
            <person name="Henrissat B."/>
            <person name="Van de Peer Y."/>
            <person name="Rouze P."/>
            <person name="Ellis J.G."/>
            <person name="Dodds P.N."/>
            <person name="Schein J.E."/>
            <person name="Zhong S."/>
            <person name="Hamelin R.C."/>
            <person name="Grigoriev I.V."/>
            <person name="Szabo L.J."/>
            <person name="Martin F."/>
        </authorList>
    </citation>
    <scope>NUCLEOTIDE SEQUENCE [LARGE SCALE GENOMIC DNA]</scope>
    <source>
        <strain evidence="13">98AG31 / pathotype 3-4-7</strain>
    </source>
</reference>
<keyword evidence="13" id="KW-1185">Reference proteome</keyword>
<evidence type="ECO:0000256" key="5">
    <source>
        <dbReference type="ARBA" id="ARBA00023055"/>
    </source>
</evidence>
<keyword evidence="7 9" id="KW-0496">Mitochondrion</keyword>
<evidence type="ECO:0000256" key="10">
    <source>
        <dbReference type="SAM" id="MobiDB-lite"/>
    </source>
</evidence>
<name>F4R7Q3_MELLP</name>
<dbReference type="VEuPathDB" id="FungiDB:MELLADRAFT_90841"/>
<evidence type="ECO:0000256" key="2">
    <source>
        <dbReference type="ARBA" id="ARBA00022448"/>
    </source>
</evidence>
<dbReference type="CDD" id="cd21672">
    <property type="entry name" value="SMP_Mdm12"/>
    <property type="match status" value="1"/>
</dbReference>
<dbReference type="HOGENOM" id="CLU_026794_1_0_1"/>
<dbReference type="Pfam" id="PF26544">
    <property type="entry name" value="Mdm12"/>
    <property type="match status" value="1"/>
</dbReference>
<keyword evidence="3 9" id="KW-1000">Mitochondrion outer membrane</keyword>
<dbReference type="GO" id="GO:0015914">
    <property type="term" value="P:phospholipid transport"/>
    <property type="evidence" value="ECO:0007669"/>
    <property type="project" value="TreeGrafter"/>
</dbReference>
<evidence type="ECO:0000259" key="11">
    <source>
        <dbReference type="PROSITE" id="PS51847"/>
    </source>
</evidence>
<evidence type="ECO:0000313" key="13">
    <source>
        <dbReference type="Proteomes" id="UP000001072"/>
    </source>
</evidence>
<evidence type="ECO:0000256" key="6">
    <source>
        <dbReference type="ARBA" id="ARBA00023121"/>
    </source>
</evidence>
<evidence type="ECO:0000313" key="12">
    <source>
        <dbReference type="EMBL" id="EGG11743.1"/>
    </source>
</evidence>
<feature type="compositionally biased region" description="Polar residues" evidence="10">
    <location>
        <begin position="134"/>
        <end position="150"/>
    </location>
</feature>
<feature type="compositionally biased region" description="Polar residues" evidence="10">
    <location>
        <begin position="105"/>
        <end position="121"/>
    </location>
</feature>
<dbReference type="HAMAP" id="MF_03104">
    <property type="entry name" value="Mdm12"/>
    <property type="match status" value="1"/>
</dbReference>
<keyword evidence="4 9" id="KW-0256">Endoplasmic reticulum</keyword>
<dbReference type="STRING" id="747676.F4R7Q3"/>
<feature type="domain" description="SMP-LTD" evidence="11">
    <location>
        <begin position="1"/>
        <end position="309"/>
    </location>
</feature>
<dbReference type="InterPro" id="IPR027532">
    <property type="entry name" value="Mdm12"/>
</dbReference>
<sequence>MSLEIDWTSLSPLLAKTLTDQLNRILPSVPLPTFLDPIIIQSVEFGDSSPEIQIIDIRDISKAFSDADIRAQSSRSQQNYNESASPSPADRYPPDSDSRFLGSRPSPSIATSFNPNRSHQAVETPRDHAAFLTPTHSNFSDWRNTQQSSRAPEPRLPSPQTRSSSSQPSLELHLRVTYSGNMRIDLSTALVLNHPAPLFMSLPVKMRVMGFVFTAEVILAIEADRSRCHCTIMEPSPTSDQEVDDGLHPSELTPGARILPEMLIHTEVGNADKHVLRNVGKVERFLLDTLRRIICDELLFPYFQLIRHCFAI</sequence>
<dbReference type="PROSITE" id="PS51847">
    <property type="entry name" value="SMP"/>
    <property type="match status" value="1"/>
</dbReference>
<evidence type="ECO:0000256" key="1">
    <source>
        <dbReference type="ARBA" id="ARBA00004370"/>
    </source>
</evidence>
<evidence type="ECO:0000256" key="9">
    <source>
        <dbReference type="HAMAP-Rule" id="MF_03104"/>
    </source>
</evidence>
<dbReference type="KEGG" id="mlr:MELLADRAFT_90841"/>
<comment type="subunit">
    <text evidence="9">Component of the ER-mitochondria encounter structure (ERMES) or MDM complex, composed of MMM1, MDM10, MDM12 and MDM34. A MMM1 homodimer associates with one molecule of MDM12 on each side in a pairwise head-to-tail manner, and the SMP-LTD domains of MMM1 and MDM12 generate a continuous hydrophobic tunnel for phospholipid trafficking.</text>
</comment>
<protein>
    <recommendedName>
        <fullName evidence="9">Mitochondrial distribution and morphology protein 12</fullName>
    </recommendedName>
    <alternativeName>
        <fullName evidence="9">Mitochondrial inheritance component MDM12</fullName>
    </alternativeName>
</protein>
<dbReference type="RefSeq" id="XP_007405378.1">
    <property type="nucleotide sequence ID" value="XM_007405316.1"/>
</dbReference>
<evidence type="ECO:0000256" key="7">
    <source>
        <dbReference type="ARBA" id="ARBA00023128"/>
    </source>
</evidence>
<dbReference type="eggNOG" id="ENOG502S1MJ">
    <property type="taxonomic scope" value="Eukaryota"/>
</dbReference>
<comment type="similarity">
    <text evidence="9">Belongs to the MDM12 family.</text>
</comment>
<dbReference type="GO" id="GO:0005789">
    <property type="term" value="C:endoplasmic reticulum membrane"/>
    <property type="evidence" value="ECO:0007669"/>
    <property type="project" value="UniProtKB-SubCell"/>
</dbReference>
<feature type="compositionally biased region" description="Low complexity" evidence="10">
    <location>
        <begin position="158"/>
        <end position="170"/>
    </location>
</feature>
<proteinExistence type="inferred from homology"/>
<dbReference type="InterPro" id="IPR031468">
    <property type="entry name" value="SMP_LBD"/>
</dbReference>